<proteinExistence type="predicted"/>
<dbReference type="RefSeq" id="WP_013361476.1">
    <property type="nucleotide sequence ID" value="NC_014614.1"/>
</dbReference>
<accession>E3PY68</accession>
<dbReference type="KEGG" id="cst:CLOST_1263"/>
<organism evidence="1 2">
    <name type="scientific">Acetoanaerobium sticklandii (strain ATCC 12662 / DSM 519 / JCM 1433 / CCUG 9281 / NCIMB 10654 / HF)</name>
    <name type="common">Clostridium sticklandii</name>
    <dbReference type="NCBI Taxonomy" id="499177"/>
    <lineage>
        <taxon>Bacteria</taxon>
        <taxon>Bacillati</taxon>
        <taxon>Bacillota</taxon>
        <taxon>Clostridia</taxon>
        <taxon>Peptostreptococcales</taxon>
        <taxon>Filifactoraceae</taxon>
        <taxon>Acetoanaerobium</taxon>
    </lineage>
</organism>
<dbReference type="AlphaFoldDB" id="E3PY68"/>
<sequence length="145" mass="16702">MIKETILGKIFDVILGQILKLLKKSIYLSLNIEYFRTYFIIKNTSMSPIIISEIGFLEDKRMFNLKAKCLYSIKVRKKVASNDFASIGVNSYLIKNALLSSENTSNIFVIPYVKDHQGKLYKMKKIYMDLNKLSDRSLCKSDLGL</sequence>
<name>E3PY68_ACESD</name>
<dbReference type="GeneID" id="35557283"/>
<dbReference type="HOGENOM" id="CLU_1783545_0_0_9"/>
<evidence type="ECO:0000313" key="2">
    <source>
        <dbReference type="Proteomes" id="UP000007041"/>
    </source>
</evidence>
<keyword evidence="2" id="KW-1185">Reference proteome</keyword>
<protein>
    <submittedName>
        <fullName evidence="1">Uncharacterized protein</fullName>
    </submittedName>
</protein>
<reference evidence="2" key="1">
    <citation type="journal article" date="2010" name="BMC Genomics">
        <title>Clostridium sticklandii, a specialist in amino acid degradation:revisiting its metabolism through its genome sequence.</title>
        <authorList>
            <person name="Fonknechten N."/>
            <person name="Chaussonnerie S."/>
            <person name="Tricot S."/>
            <person name="Lajus A."/>
            <person name="Andreesen J.R."/>
            <person name="Perchat N."/>
            <person name="Pelletier E."/>
            <person name="Gouyvenoux M."/>
            <person name="Barbe V."/>
            <person name="Salanoubat M."/>
            <person name="Le Paslier D."/>
            <person name="Weissenbach J."/>
            <person name="Cohen G.N."/>
            <person name="Kreimeyer A."/>
        </authorList>
    </citation>
    <scope>NUCLEOTIDE SEQUENCE [LARGE SCALE GENOMIC DNA]</scope>
    <source>
        <strain evidence="2">ATCC 12662 / DSM 519 / JCM 1433 / CCUG 9281 / NCIMB 10654 / HF</strain>
    </source>
</reference>
<evidence type="ECO:0000313" key="1">
    <source>
        <dbReference type="EMBL" id="CBH21383.1"/>
    </source>
</evidence>
<dbReference type="BioCyc" id="CSTI499177:GJE9-1311-MONOMER"/>
<dbReference type="Proteomes" id="UP000007041">
    <property type="component" value="Chromosome"/>
</dbReference>
<dbReference type="EMBL" id="FP565809">
    <property type="protein sequence ID" value="CBH21383.1"/>
    <property type="molecule type" value="Genomic_DNA"/>
</dbReference>
<dbReference type="STRING" id="1511.CLOST_1263"/>
<gene>
    <name evidence="1" type="ordered locus">CLOST_1263</name>
</gene>